<protein>
    <submittedName>
        <fullName evidence="2">Uncharacterized protein</fullName>
    </submittedName>
</protein>
<dbReference type="EMBL" id="QUTB01002946">
    <property type="protein sequence ID" value="RHY70499.1"/>
    <property type="molecule type" value="Genomic_DNA"/>
</dbReference>
<dbReference type="VEuPathDB" id="FungiDB:H257_09488"/>
<keyword evidence="1" id="KW-1133">Transmembrane helix</keyword>
<evidence type="ECO:0000313" key="2">
    <source>
        <dbReference type="EMBL" id="RHY70499.1"/>
    </source>
</evidence>
<dbReference type="Proteomes" id="UP000283543">
    <property type="component" value="Unassembled WGS sequence"/>
</dbReference>
<dbReference type="AlphaFoldDB" id="A0A3R6W2C8"/>
<feature type="transmembrane region" description="Helical" evidence="1">
    <location>
        <begin position="562"/>
        <end position="584"/>
    </location>
</feature>
<accession>A0A3R6W2C8</accession>
<proteinExistence type="predicted"/>
<organism evidence="2 3">
    <name type="scientific">Aphanomyces astaci</name>
    <name type="common">Crayfish plague agent</name>
    <dbReference type="NCBI Taxonomy" id="112090"/>
    <lineage>
        <taxon>Eukaryota</taxon>
        <taxon>Sar</taxon>
        <taxon>Stramenopiles</taxon>
        <taxon>Oomycota</taxon>
        <taxon>Saprolegniomycetes</taxon>
        <taxon>Saprolegniales</taxon>
        <taxon>Verrucalvaceae</taxon>
        <taxon>Aphanomyces</taxon>
    </lineage>
</organism>
<keyword evidence="1" id="KW-0472">Membrane</keyword>
<evidence type="ECO:0000256" key="1">
    <source>
        <dbReference type="SAM" id="Phobius"/>
    </source>
</evidence>
<keyword evidence="1" id="KW-0812">Transmembrane</keyword>
<reference evidence="2 3" key="1">
    <citation type="submission" date="2018-08" db="EMBL/GenBank/DDBJ databases">
        <title>Aphanomyces genome sequencing and annotation.</title>
        <authorList>
            <person name="Minardi D."/>
            <person name="Oidtmann B."/>
            <person name="Van Der Giezen M."/>
            <person name="Studholme D.J."/>
        </authorList>
    </citation>
    <scope>NUCLEOTIDE SEQUENCE [LARGE SCALE GENOMIC DNA]</scope>
    <source>
        <strain evidence="2 3">Si</strain>
    </source>
</reference>
<name>A0A3R6W2C8_APHAT</name>
<sequence>MAVGWVLHQLGPRFRSNNAGDGPEKTRDRKFWFPRFKSTLLGSYRSKATYVLCECALATLSPSPQASSSPPCGTPPPTQAYPGATSVYMYRTKTTNGHHCACGRDEWHLAKKVEEQEYAVRLEVSKQYGGMRYDDALAQHAADVERCLAHYIPQLPCKLIAGGCHLCDAGTSSQRLRSPCSPLAAPQGIVTPGPSIASTYMVKSECYDDDEMAPLPLHMDQRPAHWKDPTLVHEYLGCFLDMDAVKPECSEHTTFPDSNRSYPPPGQDVDGHPFHISHYCKVEPPWATHPCAQTHCATDYNRCVKLFYGDGCSCYPGLLGCAINACTNNNDEYASVLDMCYDSLQVDGRCALQCYPGYFPVDIAAVVPSEINATSHSSSNHSFVDNGDDETIREPVSVTWTVLATWSLTNTTAIDLKNSSSAFVDTLVEFLQTSYTSTLSAANVTLHLVSKSPTLQEVSAVVHVESLAALNATDRALESLLLDTINSSDDRGDGNDFGGKLVEADVIRHTTQFNTHSVKIQVIATGTNGNSSNYINATTPPALHKPTNNNANDQTILGLTPGMLLVLAAAGTALLALIIVYNIHTSGRNHTRRRFYVTPFSEYWSPCLEKHCRPAYRQCLDFFGGDGCLCYPGLLGCASPGCGVESVASVYESCAASFNRTDTRCALSCEPSPYPTVHEPTPDDIDSRPRMSYTVMMTLEIEAINQNEIAGAAFEMADAVAQIINMTDVTLDHVTLSTITATADDLSQVYVIVSCPSPEAMNATLNALEAMVGVTGSTHLGAALVDFNVLFDATQLQVLSVHEAVEVQTQSPPPVFIPPSSAIVPPPSPPPTQPSSQLGTLVVYDLMDKDSLLAVLLCSTPT</sequence>
<comment type="caution">
    <text evidence="2">The sequence shown here is derived from an EMBL/GenBank/DDBJ whole genome shotgun (WGS) entry which is preliminary data.</text>
</comment>
<gene>
    <name evidence="2" type="ORF">DYB34_007727</name>
</gene>
<dbReference type="VEuPathDB" id="FungiDB:H257_09487"/>
<evidence type="ECO:0000313" key="3">
    <source>
        <dbReference type="Proteomes" id="UP000283543"/>
    </source>
</evidence>